<dbReference type="EMBL" id="JAKJXP020000021">
    <property type="protein sequence ID" value="KAK7754396.1"/>
    <property type="molecule type" value="Genomic_DNA"/>
</dbReference>
<accession>A0AAN9UVS5</accession>
<dbReference type="AlphaFoldDB" id="A0AAN9UVS5"/>
<keyword evidence="8" id="KW-1185">Reference proteome</keyword>
<dbReference type="PANTHER" id="PTHR23502:SF12">
    <property type="entry name" value="MULTIDRUG TRANSPORTER, PUTATIVE (AFU_ORTHOLOGUE AFUA_1G06440)-RELATED"/>
    <property type="match status" value="1"/>
</dbReference>
<comment type="subcellular location">
    <subcellularLocation>
        <location evidence="1">Membrane</location>
        <topology evidence="1">Multi-pass membrane protein</topology>
    </subcellularLocation>
</comment>
<keyword evidence="4 6" id="KW-0472">Membrane</keyword>
<feature type="transmembrane region" description="Helical" evidence="6">
    <location>
        <begin position="57"/>
        <end position="81"/>
    </location>
</feature>
<dbReference type="PANTHER" id="PTHR23502">
    <property type="entry name" value="MAJOR FACILITATOR SUPERFAMILY"/>
    <property type="match status" value="1"/>
</dbReference>
<evidence type="ECO:0000256" key="5">
    <source>
        <dbReference type="SAM" id="MobiDB-lite"/>
    </source>
</evidence>
<protein>
    <submittedName>
        <fullName evidence="7">Uncharacterized protein</fullName>
    </submittedName>
</protein>
<proteinExistence type="predicted"/>
<dbReference type="GO" id="GO:0005886">
    <property type="term" value="C:plasma membrane"/>
    <property type="evidence" value="ECO:0007669"/>
    <property type="project" value="TreeGrafter"/>
</dbReference>
<evidence type="ECO:0000256" key="1">
    <source>
        <dbReference type="ARBA" id="ARBA00004141"/>
    </source>
</evidence>
<comment type="caution">
    <text evidence="7">The sequence shown here is derived from an EMBL/GenBank/DDBJ whole genome shotgun (WGS) entry which is preliminary data.</text>
</comment>
<evidence type="ECO:0000256" key="3">
    <source>
        <dbReference type="ARBA" id="ARBA00022989"/>
    </source>
</evidence>
<evidence type="ECO:0000313" key="7">
    <source>
        <dbReference type="EMBL" id="KAK7754396.1"/>
    </source>
</evidence>
<evidence type="ECO:0000313" key="8">
    <source>
        <dbReference type="Proteomes" id="UP001320420"/>
    </source>
</evidence>
<dbReference type="Proteomes" id="UP001320420">
    <property type="component" value="Unassembled WGS sequence"/>
</dbReference>
<feature type="compositionally biased region" description="Basic and acidic residues" evidence="5">
    <location>
        <begin position="164"/>
        <end position="175"/>
    </location>
</feature>
<name>A0AAN9UVS5_9PEZI</name>
<sequence>MGICAEPLWRKLINSHPKDPETGKVPPEATARVMIIGSFLVAGGQLGFSWTCLPVTIHWAAPIAFGIPFGCGNALSFIYGMNYLANAYGIYAASALAGNAVTRSFFGGTLPLAGPSMYAALTPRWAGTLLGLLEVAMIPIPIVFYVYGARIRAKSKIIRELREDTQKNERRAEKTRQRKAARLANEAAGGSDGVLEKETGAPAATAAGLTGGKDESAV</sequence>
<feature type="region of interest" description="Disordered" evidence="5">
    <location>
        <begin position="164"/>
        <end position="218"/>
    </location>
</feature>
<organism evidence="7 8">
    <name type="scientific">Diatrype stigma</name>
    <dbReference type="NCBI Taxonomy" id="117547"/>
    <lineage>
        <taxon>Eukaryota</taxon>
        <taxon>Fungi</taxon>
        <taxon>Dikarya</taxon>
        <taxon>Ascomycota</taxon>
        <taxon>Pezizomycotina</taxon>
        <taxon>Sordariomycetes</taxon>
        <taxon>Xylariomycetidae</taxon>
        <taxon>Xylariales</taxon>
        <taxon>Diatrypaceae</taxon>
        <taxon>Diatrype</taxon>
    </lineage>
</organism>
<evidence type="ECO:0000256" key="2">
    <source>
        <dbReference type="ARBA" id="ARBA00022692"/>
    </source>
</evidence>
<dbReference type="SUPFAM" id="SSF103473">
    <property type="entry name" value="MFS general substrate transporter"/>
    <property type="match status" value="1"/>
</dbReference>
<keyword evidence="2 6" id="KW-0812">Transmembrane</keyword>
<keyword evidence="3 6" id="KW-1133">Transmembrane helix</keyword>
<feature type="transmembrane region" description="Helical" evidence="6">
    <location>
        <begin position="126"/>
        <end position="147"/>
    </location>
</feature>
<evidence type="ECO:0000256" key="6">
    <source>
        <dbReference type="SAM" id="Phobius"/>
    </source>
</evidence>
<dbReference type="GO" id="GO:0022857">
    <property type="term" value="F:transmembrane transporter activity"/>
    <property type="evidence" value="ECO:0007669"/>
    <property type="project" value="TreeGrafter"/>
</dbReference>
<feature type="transmembrane region" description="Helical" evidence="6">
    <location>
        <begin position="88"/>
        <end position="106"/>
    </location>
</feature>
<gene>
    <name evidence="7" type="ORF">SLS62_003689</name>
</gene>
<reference evidence="7 8" key="1">
    <citation type="submission" date="2024-02" db="EMBL/GenBank/DDBJ databases">
        <title>De novo assembly and annotation of 12 fungi associated with fruit tree decline syndrome in Ontario, Canada.</title>
        <authorList>
            <person name="Sulman M."/>
            <person name="Ellouze W."/>
            <person name="Ilyukhin E."/>
        </authorList>
    </citation>
    <scope>NUCLEOTIDE SEQUENCE [LARGE SCALE GENOMIC DNA]</scope>
    <source>
        <strain evidence="7 8">M11/M66-122</strain>
    </source>
</reference>
<evidence type="ECO:0000256" key="4">
    <source>
        <dbReference type="ARBA" id="ARBA00023136"/>
    </source>
</evidence>
<dbReference type="InterPro" id="IPR036259">
    <property type="entry name" value="MFS_trans_sf"/>
</dbReference>